<dbReference type="PANTHER" id="PTHR30267:SF2">
    <property type="entry name" value="PROTEIN PRKA"/>
    <property type="match status" value="1"/>
</dbReference>
<sequence length="138" mass="15799">MVTFDGASLVNLVAELQDRKQYQELNWYGNFGDYLELVARNPKVTRTAFQRVYDMVMSYGAEEFVDAKKRLIRYKFFSDPSIDTSDAIFGLEVPLMRLVSFLRSASEGYGTERRVLLLHGPVGSSKSTIVRRMKKGLE</sequence>
<evidence type="ECO:0000313" key="2">
    <source>
        <dbReference type="EMBL" id="CAA9316772.1"/>
    </source>
</evidence>
<dbReference type="EMBL" id="CADCTR010001870">
    <property type="protein sequence ID" value="CAA9316772.1"/>
    <property type="molecule type" value="Genomic_DNA"/>
</dbReference>
<dbReference type="Pfam" id="PF08298">
    <property type="entry name" value="AAA_PrkA"/>
    <property type="match status" value="1"/>
</dbReference>
<feature type="domain" description="PrkA AAA" evidence="1">
    <location>
        <begin position="31"/>
        <end position="138"/>
    </location>
</feature>
<evidence type="ECO:0000259" key="1">
    <source>
        <dbReference type="Pfam" id="PF08298"/>
    </source>
</evidence>
<reference evidence="2" key="1">
    <citation type="submission" date="2020-02" db="EMBL/GenBank/DDBJ databases">
        <authorList>
            <person name="Meier V. D."/>
        </authorList>
    </citation>
    <scope>NUCLEOTIDE SEQUENCE</scope>
    <source>
        <strain evidence="2">AVDCRST_MAG93</strain>
    </source>
</reference>
<keyword evidence="2" id="KW-0808">Transferase</keyword>
<feature type="non-terminal residue" evidence="2">
    <location>
        <position position="138"/>
    </location>
</feature>
<organism evidence="2">
    <name type="scientific">uncultured Chloroflexia bacterium</name>
    <dbReference type="NCBI Taxonomy" id="1672391"/>
    <lineage>
        <taxon>Bacteria</taxon>
        <taxon>Bacillati</taxon>
        <taxon>Chloroflexota</taxon>
        <taxon>Chloroflexia</taxon>
        <taxon>environmental samples</taxon>
    </lineage>
</organism>
<protein>
    <submittedName>
        <fullName evidence="2">Serine protein kinase (PrkA protein), P-loop containing</fullName>
    </submittedName>
</protein>
<dbReference type="GO" id="GO:0004672">
    <property type="term" value="F:protein kinase activity"/>
    <property type="evidence" value="ECO:0007669"/>
    <property type="project" value="TreeGrafter"/>
</dbReference>
<accession>A0A6J4KXL3</accession>
<proteinExistence type="predicted"/>
<keyword evidence="2" id="KW-0418">Kinase</keyword>
<dbReference type="PANTHER" id="PTHR30267">
    <property type="entry name" value="PROTEIN KINASE PRKA"/>
    <property type="match status" value="1"/>
</dbReference>
<dbReference type="AlphaFoldDB" id="A0A6J4KXL3"/>
<dbReference type="InterPro" id="IPR013153">
    <property type="entry name" value="Prk_AAA"/>
</dbReference>
<gene>
    <name evidence="2" type="ORF">AVDCRST_MAG93-5538</name>
</gene>
<name>A0A6J4KXL3_9CHLR</name>